<name>A0ABU8JG51_9GAMM</name>
<dbReference type="PANTHER" id="PTHR35802:SF1">
    <property type="entry name" value="PROTEASE SYNTHASE AND SPORULATION PROTEIN PAI 2"/>
    <property type="match status" value="1"/>
</dbReference>
<dbReference type="InterPro" id="IPR007396">
    <property type="entry name" value="TR_PAI2-type"/>
</dbReference>
<dbReference type="RefSeq" id="WP_336808725.1">
    <property type="nucleotide sequence ID" value="NZ_JBBBNY010000015.1"/>
</dbReference>
<comment type="caution">
    <text evidence="1">The sequence shown here is derived from an EMBL/GenBank/DDBJ whole genome shotgun (WGS) entry which is preliminary data.</text>
</comment>
<gene>
    <name evidence="1" type="ORF">WAT24_15055</name>
</gene>
<dbReference type="Proteomes" id="UP001381174">
    <property type="component" value="Unassembled WGS sequence"/>
</dbReference>
<dbReference type="SUPFAM" id="SSF50475">
    <property type="entry name" value="FMN-binding split barrel"/>
    <property type="match status" value="1"/>
</dbReference>
<organism evidence="1 2">
    <name type="scientific">Fulvimonas yonginensis</name>
    <dbReference type="NCBI Taxonomy" id="1495200"/>
    <lineage>
        <taxon>Bacteria</taxon>
        <taxon>Pseudomonadati</taxon>
        <taxon>Pseudomonadota</taxon>
        <taxon>Gammaproteobacteria</taxon>
        <taxon>Lysobacterales</taxon>
        <taxon>Rhodanobacteraceae</taxon>
        <taxon>Fulvimonas</taxon>
    </lineage>
</organism>
<evidence type="ECO:0000313" key="2">
    <source>
        <dbReference type="Proteomes" id="UP001381174"/>
    </source>
</evidence>
<accession>A0ABU8JG51</accession>
<protein>
    <submittedName>
        <fullName evidence="1">FMN-binding negative transcriptional regulator</fullName>
    </submittedName>
</protein>
<dbReference type="Pfam" id="PF04299">
    <property type="entry name" value="FMN_bind_2"/>
    <property type="match status" value="1"/>
</dbReference>
<proteinExistence type="predicted"/>
<dbReference type="PANTHER" id="PTHR35802">
    <property type="entry name" value="PROTEASE SYNTHASE AND SPORULATION PROTEIN PAI 2"/>
    <property type="match status" value="1"/>
</dbReference>
<evidence type="ECO:0000313" key="1">
    <source>
        <dbReference type="EMBL" id="MEI7038081.1"/>
    </source>
</evidence>
<dbReference type="PIRSF" id="PIRSF010372">
    <property type="entry name" value="PaiB"/>
    <property type="match status" value="1"/>
</dbReference>
<sequence length="209" mass="22875">MYTPSAFRETRLPVLHAAIEEIALASLVSTEAGGMQVSHIPMLLARDEGPYGTLYGHIARANAHGALRGAASLAIFLGTHGYISAGWYPGKRTHGKEVPTWNYIAVHAHGTLETFDDPAALRQLLGKLTDRHERGRTEPWRIDDAPAEYIDRMLGAITGLRLSIERLEGKWKLSQNRTAADRQGVLAGLAETDDEASRRMAEAIRNASP</sequence>
<dbReference type="InterPro" id="IPR012349">
    <property type="entry name" value="Split_barrel_FMN-bd"/>
</dbReference>
<keyword evidence="2" id="KW-1185">Reference proteome</keyword>
<dbReference type="EMBL" id="JBBBNY010000015">
    <property type="protein sequence ID" value="MEI7038081.1"/>
    <property type="molecule type" value="Genomic_DNA"/>
</dbReference>
<dbReference type="Gene3D" id="2.30.110.10">
    <property type="entry name" value="Electron Transport, Fmn-binding Protein, Chain A"/>
    <property type="match status" value="1"/>
</dbReference>
<reference evidence="1 2" key="1">
    <citation type="journal article" date="2014" name="Int. J. Syst. Evol. Microbiol.">
        <title>Fulvimonas yonginensis sp. nov., isolated from greenhouse soil, and emended description of the genus Fulvimonas.</title>
        <authorList>
            <person name="Ahn J.H."/>
            <person name="Kim S.J."/>
            <person name="Weon H.Y."/>
            <person name="Hong S.B."/>
            <person name="Seok S.J."/>
            <person name="Kwon S.W."/>
        </authorList>
    </citation>
    <scope>NUCLEOTIDE SEQUENCE [LARGE SCALE GENOMIC DNA]</scope>
    <source>
        <strain evidence="1 2">KACC 16952</strain>
    </source>
</reference>